<sequence>MAAAKLLSNDSGDFVWKNLTGFLDPNVPNEQGLDVLMKFFHEVCGGSTELEIFLLHELKKWLLEQFGKELRENIAPKFWSFFKDGVTPDNLISSVENLHQMVGSIFKSSVTNLQQLAGNENILKDLEENIHAVIRVIVFSNPPEIFTSAVKDFYSKAFKAHQ</sequence>
<evidence type="ECO:0000313" key="2">
    <source>
        <dbReference type="Proteomes" id="UP001152795"/>
    </source>
</evidence>
<gene>
    <name evidence="1" type="ORF">PACLA_8A033739</name>
</gene>
<protein>
    <submittedName>
        <fullName evidence="1">Uncharacterized protein</fullName>
    </submittedName>
</protein>
<accession>A0A6S7HQ86</accession>
<proteinExistence type="predicted"/>
<organism evidence="1 2">
    <name type="scientific">Paramuricea clavata</name>
    <name type="common">Red gorgonian</name>
    <name type="synonym">Violescent sea-whip</name>
    <dbReference type="NCBI Taxonomy" id="317549"/>
    <lineage>
        <taxon>Eukaryota</taxon>
        <taxon>Metazoa</taxon>
        <taxon>Cnidaria</taxon>
        <taxon>Anthozoa</taxon>
        <taxon>Octocorallia</taxon>
        <taxon>Malacalcyonacea</taxon>
        <taxon>Plexauridae</taxon>
        <taxon>Paramuricea</taxon>
    </lineage>
</organism>
<comment type="caution">
    <text evidence="1">The sequence shown here is derived from an EMBL/GenBank/DDBJ whole genome shotgun (WGS) entry which is preliminary data.</text>
</comment>
<reference evidence="1" key="1">
    <citation type="submission" date="2020-04" db="EMBL/GenBank/DDBJ databases">
        <authorList>
            <person name="Alioto T."/>
            <person name="Alioto T."/>
            <person name="Gomez Garrido J."/>
        </authorList>
    </citation>
    <scope>NUCLEOTIDE SEQUENCE</scope>
    <source>
        <strain evidence="1">A484AB</strain>
    </source>
</reference>
<dbReference type="EMBL" id="CACRXK020005478">
    <property type="protein sequence ID" value="CAB4006327.1"/>
    <property type="molecule type" value="Genomic_DNA"/>
</dbReference>
<evidence type="ECO:0000313" key="1">
    <source>
        <dbReference type="EMBL" id="CAB4006327.1"/>
    </source>
</evidence>
<feature type="non-terminal residue" evidence="1">
    <location>
        <position position="162"/>
    </location>
</feature>
<keyword evidence="2" id="KW-1185">Reference proteome</keyword>
<dbReference type="Proteomes" id="UP001152795">
    <property type="component" value="Unassembled WGS sequence"/>
</dbReference>
<dbReference type="AlphaFoldDB" id="A0A6S7HQ86"/>
<name>A0A6S7HQ86_PARCT</name>